<dbReference type="Proteomes" id="UP000001817">
    <property type="component" value="Chromosome 3"/>
</dbReference>
<dbReference type="PANTHER" id="PTHR34501">
    <property type="entry name" value="PROTEIN YDDL-RELATED"/>
    <property type="match status" value="1"/>
</dbReference>
<dbReference type="InterPro" id="IPR001702">
    <property type="entry name" value="Porin_Gram-ve"/>
</dbReference>
<keyword evidence="9" id="KW-0472">Membrane</keyword>
<evidence type="ECO:0000256" key="7">
    <source>
        <dbReference type="ARBA" id="ARBA00023065"/>
    </source>
</evidence>
<gene>
    <name evidence="13" type="ORF">Bxe_C0570</name>
</gene>
<dbReference type="InterPro" id="IPR050298">
    <property type="entry name" value="Gram-neg_bact_OMP"/>
</dbReference>
<evidence type="ECO:0000256" key="1">
    <source>
        <dbReference type="ARBA" id="ARBA00004571"/>
    </source>
</evidence>
<dbReference type="Pfam" id="PF13609">
    <property type="entry name" value="Porin_4"/>
    <property type="match status" value="1"/>
</dbReference>
<name>Q13HH0_PARXL</name>
<reference evidence="13 14" key="1">
    <citation type="journal article" date="2006" name="Proc. Natl. Acad. Sci. U.S.A.">
        <title>Burkholderia xenovorans LB400 harbors a multi-replicon, 9.73-Mbp genome shaped for versatility.</title>
        <authorList>
            <person name="Chain P.S."/>
            <person name="Denef V.J."/>
            <person name="Konstantinidis K.T."/>
            <person name="Vergez L.M."/>
            <person name="Agullo L."/>
            <person name="Reyes V.L."/>
            <person name="Hauser L."/>
            <person name="Cordova M."/>
            <person name="Gomez L."/>
            <person name="Gonzalez M."/>
            <person name="Land M."/>
            <person name="Lao V."/>
            <person name="Larimer F."/>
            <person name="LiPuma J.J."/>
            <person name="Mahenthiralingam E."/>
            <person name="Malfatti S.A."/>
            <person name="Marx C.J."/>
            <person name="Parnell J.J."/>
            <person name="Ramette A."/>
            <person name="Richardson P."/>
            <person name="Seeger M."/>
            <person name="Smith D."/>
            <person name="Spilker T."/>
            <person name="Sul W.J."/>
            <person name="Tsoi T.V."/>
            <person name="Ulrich L.E."/>
            <person name="Zhulin I.B."/>
            <person name="Tiedje J.M."/>
        </authorList>
    </citation>
    <scope>NUCLEOTIDE SEQUENCE [LARGE SCALE GENOMIC DNA]</scope>
    <source>
        <strain evidence="13 14">LB400</strain>
    </source>
</reference>
<dbReference type="RefSeq" id="WP_011493725.1">
    <property type="nucleotide sequence ID" value="NC_007953.1"/>
</dbReference>
<keyword evidence="4" id="KW-1134">Transmembrane beta strand</keyword>
<keyword evidence="7" id="KW-0406">Ion transport</keyword>
<dbReference type="GO" id="GO:0046930">
    <property type="term" value="C:pore complex"/>
    <property type="evidence" value="ECO:0007669"/>
    <property type="project" value="UniProtKB-KW"/>
</dbReference>
<evidence type="ECO:0000313" key="14">
    <source>
        <dbReference type="Proteomes" id="UP000001817"/>
    </source>
</evidence>
<dbReference type="KEGG" id="bxe:Bxe_C0570"/>
<comment type="subunit">
    <text evidence="2">Homotrimer.</text>
</comment>
<dbReference type="STRING" id="266265.Bxe_C0570"/>
<evidence type="ECO:0000313" key="13">
    <source>
        <dbReference type="EMBL" id="ABE36469.1"/>
    </source>
</evidence>
<feature type="chain" id="PRO_5004181995" evidence="11">
    <location>
        <begin position="19"/>
        <end position="366"/>
    </location>
</feature>
<dbReference type="AlphaFoldDB" id="Q13HH0"/>
<keyword evidence="14" id="KW-1185">Reference proteome</keyword>
<evidence type="ECO:0000256" key="6">
    <source>
        <dbReference type="ARBA" id="ARBA00022729"/>
    </source>
</evidence>
<keyword evidence="6 11" id="KW-0732">Signal</keyword>
<feature type="signal peptide" evidence="11">
    <location>
        <begin position="1"/>
        <end position="18"/>
    </location>
</feature>
<dbReference type="GO" id="GO:0009279">
    <property type="term" value="C:cell outer membrane"/>
    <property type="evidence" value="ECO:0007669"/>
    <property type="project" value="UniProtKB-SubCell"/>
</dbReference>
<dbReference type="PRINTS" id="PR00182">
    <property type="entry name" value="ECOLNEIPORIN"/>
</dbReference>
<dbReference type="PATRIC" id="fig|266265.5.peg.8331"/>
<dbReference type="PANTHER" id="PTHR34501:SF9">
    <property type="entry name" value="MAJOR OUTER MEMBRANE PROTEIN P.IA"/>
    <property type="match status" value="1"/>
</dbReference>
<evidence type="ECO:0000256" key="2">
    <source>
        <dbReference type="ARBA" id="ARBA00011233"/>
    </source>
</evidence>
<accession>Q13HH0</accession>
<evidence type="ECO:0000256" key="3">
    <source>
        <dbReference type="ARBA" id="ARBA00022448"/>
    </source>
</evidence>
<protein>
    <submittedName>
        <fullName evidence="13">Outer membrane porin, OmpC family</fullName>
    </submittedName>
</protein>
<evidence type="ECO:0000259" key="12">
    <source>
        <dbReference type="Pfam" id="PF13609"/>
    </source>
</evidence>
<evidence type="ECO:0000256" key="5">
    <source>
        <dbReference type="ARBA" id="ARBA00022692"/>
    </source>
</evidence>
<evidence type="ECO:0000256" key="10">
    <source>
        <dbReference type="ARBA" id="ARBA00023237"/>
    </source>
</evidence>
<dbReference type="OrthoDB" id="9077541at2"/>
<sequence>MKSYLFLFLAVLAADVHAQSSITLYGVIDDGINYVTNENGHSAWQMASTVMQGERIGFRGVEDLGGGVKAIFTLEDGFDVNSGGLLQGKRLFGRQAFVGLSSDVGTITLGRQYDPTVDYVQPLSNNAFYASYGGHPGDNDNLQDNFRINNAVKFKSATYHGASFEAMYAFSNAAGAFSGNSAWSLGTGYSQGPISAGAGILKLNHPASNTSGAVGSSGEGIGSDYVSFANTFVAGTVNDEIIADGGINYLFSKGSVGVVISHVLYDLSVSRVTFNNYELNASYFFTPALRLAGSYTFTDGRVPVIHESPKYHQLSFALDYFLSKRTDVYVMLAAQKAIGTFADIIDIAPSNSDKQLVARLGMRVKF</sequence>
<evidence type="ECO:0000256" key="4">
    <source>
        <dbReference type="ARBA" id="ARBA00022452"/>
    </source>
</evidence>
<keyword evidence="8" id="KW-0626">Porin</keyword>
<dbReference type="Gene3D" id="2.40.160.10">
    <property type="entry name" value="Porin"/>
    <property type="match status" value="1"/>
</dbReference>
<evidence type="ECO:0000256" key="11">
    <source>
        <dbReference type="SAM" id="SignalP"/>
    </source>
</evidence>
<proteinExistence type="predicted"/>
<dbReference type="CDD" id="cd00342">
    <property type="entry name" value="gram_neg_porins"/>
    <property type="match status" value="1"/>
</dbReference>
<organism evidence="13 14">
    <name type="scientific">Paraburkholderia xenovorans (strain LB400)</name>
    <dbReference type="NCBI Taxonomy" id="266265"/>
    <lineage>
        <taxon>Bacteria</taxon>
        <taxon>Pseudomonadati</taxon>
        <taxon>Pseudomonadota</taxon>
        <taxon>Betaproteobacteria</taxon>
        <taxon>Burkholderiales</taxon>
        <taxon>Burkholderiaceae</taxon>
        <taxon>Paraburkholderia</taxon>
    </lineage>
</organism>
<dbReference type="eggNOG" id="COG3203">
    <property type="taxonomic scope" value="Bacteria"/>
</dbReference>
<dbReference type="InterPro" id="IPR033900">
    <property type="entry name" value="Gram_neg_porin_domain"/>
</dbReference>
<dbReference type="InterPro" id="IPR002299">
    <property type="entry name" value="Porin_Neis"/>
</dbReference>
<keyword evidence="5" id="KW-0812">Transmembrane</keyword>
<feature type="domain" description="Porin" evidence="12">
    <location>
        <begin position="9"/>
        <end position="335"/>
    </location>
</feature>
<comment type="subcellular location">
    <subcellularLocation>
        <location evidence="1">Cell outer membrane</location>
        <topology evidence="1">Multi-pass membrane protein</topology>
    </subcellularLocation>
</comment>
<keyword evidence="3" id="KW-0813">Transport</keyword>
<keyword evidence="10" id="KW-0998">Cell outer membrane</keyword>
<evidence type="ECO:0000256" key="8">
    <source>
        <dbReference type="ARBA" id="ARBA00023114"/>
    </source>
</evidence>
<dbReference type="PRINTS" id="PR00184">
    <property type="entry name" value="NEISSPPORIN"/>
</dbReference>
<dbReference type="InterPro" id="IPR023614">
    <property type="entry name" value="Porin_dom_sf"/>
</dbReference>
<evidence type="ECO:0000256" key="9">
    <source>
        <dbReference type="ARBA" id="ARBA00023136"/>
    </source>
</evidence>
<dbReference type="EMBL" id="CP000272">
    <property type="protein sequence ID" value="ABE36469.1"/>
    <property type="molecule type" value="Genomic_DNA"/>
</dbReference>
<dbReference type="KEGG" id="bxb:DR64_7876"/>
<dbReference type="GO" id="GO:0034220">
    <property type="term" value="P:monoatomic ion transmembrane transport"/>
    <property type="evidence" value="ECO:0007669"/>
    <property type="project" value="InterPro"/>
</dbReference>
<dbReference type="GO" id="GO:0015288">
    <property type="term" value="F:porin activity"/>
    <property type="evidence" value="ECO:0007669"/>
    <property type="project" value="UniProtKB-KW"/>
</dbReference>
<dbReference type="SUPFAM" id="SSF56935">
    <property type="entry name" value="Porins"/>
    <property type="match status" value="1"/>
</dbReference>